<feature type="domain" description="VWFA" evidence="1">
    <location>
        <begin position="583"/>
        <end position="771"/>
    </location>
</feature>
<reference evidence="3" key="1">
    <citation type="submission" date="2023-07" db="EMBL/GenBank/DDBJ databases">
        <title>Thauera sp. CAU 1555 isolated from sand of Yaerae Beach.</title>
        <authorList>
            <person name="Kim W."/>
        </authorList>
    </citation>
    <scope>NUCLEOTIDE SEQUENCE [LARGE SCALE GENOMIC DNA]</scope>
    <source>
        <strain evidence="3">CAU 1555</strain>
    </source>
</reference>
<evidence type="ECO:0000313" key="3">
    <source>
        <dbReference type="Proteomes" id="UP000603602"/>
    </source>
</evidence>
<dbReference type="Proteomes" id="UP000603602">
    <property type="component" value="Unassembled WGS sequence"/>
</dbReference>
<protein>
    <submittedName>
        <fullName evidence="2">VWA domain-containing protein</fullName>
    </submittedName>
</protein>
<evidence type="ECO:0000313" key="2">
    <source>
        <dbReference type="EMBL" id="MBD8504812.1"/>
    </source>
</evidence>
<dbReference type="CDD" id="cd01454">
    <property type="entry name" value="vWA_norD_type"/>
    <property type="match status" value="1"/>
</dbReference>
<keyword evidence="3" id="KW-1185">Reference proteome</keyword>
<dbReference type="PANTHER" id="PTHR41248:SF1">
    <property type="entry name" value="NORD PROTEIN"/>
    <property type="match status" value="1"/>
</dbReference>
<evidence type="ECO:0000259" key="1">
    <source>
        <dbReference type="PROSITE" id="PS50234"/>
    </source>
</evidence>
<dbReference type="Pfam" id="PF00092">
    <property type="entry name" value="VWA"/>
    <property type="match status" value="1"/>
</dbReference>
<proteinExistence type="predicted"/>
<dbReference type="InterPro" id="IPR002035">
    <property type="entry name" value="VWF_A"/>
</dbReference>
<dbReference type="SUPFAM" id="SSF53300">
    <property type="entry name" value="vWA-like"/>
    <property type="match status" value="1"/>
</dbReference>
<dbReference type="SMART" id="SM00327">
    <property type="entry name" value="VWA"/>
    <property type="match status" value="1"/>
</dbReference>
<sequence length="773" mass="84452">MTLAAELDDPCRAALPGALQPAYDAGVRAAARSLGPQGLADYRTGARALAGLGRGEAPVLAWLEAMPEVGRELGDELVADSAAAALKLASMTSGEVIALHLASLPVAARRLADAELFRAYLQFIHQLAARAPRALRPMLGILDELLARLTLGGLRRWAAFGAEAHRTDLPAQLAYFALHTPDSQAVLARERRGVLFIDRQRTLAATLRALWGRDFWLRPAAAELEGFRPWIDGFVLHLPDAADALGGLDGGAVYQAMAAHMAAHLVYTPRAVNPRGLAPAQKALIGLFEDARVECCALRELPGLARLWRPLLALPRPVPAEHPAQTALEALARHLSDPQAPTGDAQIDALAARFHAQACARALDVELSRELGLQLHALLQGRGALPALRQLDALYLPYRDDNRYPWTVEDFSWQRGADILAGRPPLRRRMPLTAFLNEVEVETAGDDAQEIWTPEHDIVDDDGISFGQKYGREAPPEPHLYPEWDYRVQLHRPDWVTVYEPRAPLGDPAGLDALLARYRGEAARLRRIVERLRPQGVVRQRKLEDGDELDLNAAVDAAVAMRSGQPADTRVTMRHVVQRRDVAVLVLLDLSASTNDPAAGGGDTVLALTRAAAALLADAVHAVGDPFALHGFCSDGRHDVRYHRIKDFAAPLDEAVRARLAGLRGEFSTRMGAALRHAGRHLARQPQRRRLLLVVTDGEPADIDERDPQYLRQDARKAVEELRAQGVHSFCLTLDPRADQYVARIFGASGYAVVDRVERLPEKLPALFASLTG</sequence>
<gene>
    <name evidence="2" type="ORF">IFO67_18115</name>
</gene>
<comment type="caution">
    <text evidence="2">The sequence shown here is derived from an EMBL/GenBank/DDBJ whole genome shotgun (WGS) entry which is preliminary data.</text>
</comment>
<dbReference type="Gene3D" id="3.40.50.410">
    <property type="entry name" value="von Willebrand factor, type A domain"/>
    <property type="match status" value="1"/>
</dbReference>
<name>A0ABR9BEL8_9RHOO</name>
<dbReference type="RefSeq" id="WP_187719629.1">
    <property type="nucleotide sequence ID" value="NZ_JACTAH010000003.1"/>
</dbReference>
<dbReference type="EMBL" id="JACYTO010000003">
    <property type="protein sequence ID" value="MBD8504812.1"/>
    <property type="molecule type" value="Genomic_DNA"/>
</dbReference>
<dbReference type="PROSITE" id="PS50234">
    <property type="entry name" value="VWFA"/>
    <property type="match status" value="1"/>
</dbReference>
<dbReference type="InterPro" id="IPR051928">
    <property type="entry name" value="NorD/CobT"/>
</dbReference>
<dbReference type="PANTHER" id="PTHR41248">
    <property type="entry name" value="NORD PROTEIN"/>
    <property type="match status" value="1"/>
</dbReference>
<accession>A0ABR9BEL8</accession>
<dbReference type="InterPro" id="IPR036465">
    <property type="entry name" value="vWFA_dom_sf"/>
</dbReference>
<organism evidence="2 3">
    <name type="scientific">Thauera sedimentorum</name>
    <dbReference type="NCBI Taxonomy" id="2767595"/>
    <lineage>
        <taxon>Bacteria</taxon>
        <taxon>Pseudomonadati</taxon>
        <taxon>Pseudomonadota</taxon>
        <taxon>Betaproteobacteria</taxon>
        <taxon>Rhodocyclales</taxon>
        <taxon>Zoogloeaceae</taxon>
        <taxon>Thauera</taxon>
    </lineage>
</organism>